<evidence type="ECO:0000256" key="10">
    <source>
        <dbReference type="ARBA" id="ARBA00023209"/>
    </source>
</evidence>
<keyword evidence="6 13" id="KW-0418">Kinase</keyword>
<dbReference type="PANTHER" id="PTHR12358:SF106">
    <property type="entry name" value="LIPID KINASE YEGS"/>
    <property type="match status" value="1"/>
</dbReference>
<accession>A0A9D1GCT3</accession>
<keyword evidence="9" id="KW-0443">Lipid metabolism</keyword>
<dbReference type="InterPro" id="IPR045540">
    <property type="entry name" value="YegS/DAGK_C"/>
</dbReference>
<dbReference type="Pfam" id="PF19279">
    <property type="entry name" value="YegS_C"/>
    <property type="match status" value="1"/>
</dbReference>
<dbReference type="SUPFAM" id="SSF111331">
    <property type="entry name" value="NAD kinase/diacylglycerol kinase-like"/>
    <property type="match status" value="1"/>
</dbReference>
<proteinExistence type="predicted"/>
<evidence type="ECO:0000256" key="8">
    <source>
        <dbReference type="ARBA" id="ARBA00022842"/>
    </source>
</evidence>
<dbReference type="Proteomes" id="UP000886722">
    <property type="component" value="Unassembled WGS sequence"/>
</dbReference>
<dbReference type="NCBIfam" id="TIGR00147">
    <property type="entry name" value="YegS/Rv2252/BmrU family lipid kinase"/>
    <property type="match status" value="1"/>
</dbReference>
<protein>
    <submittedName>
        <fullName evidence="13">Diacylglycerol kinase family lipid kinase</fullName>
    </submittedName>
</protein>
<keyword evidence="8" id="KW-0460">Magnesium</keyword>
<keyword evidence="3" id="KW-0808">Transferase</keyword>
<reference evidence="13" key="2">
    <citation type="journal article" date="2021" name="PeerJ">
        <title>Extensive microbial diversity within the chicken gut microbiome revealed by metagenomics and culture.</title>
        <authorList>
            <person name="Gilroy R."/>
            <person name="Ravi A."/>
            <person name="Getino M."/>
            <person name="Pursley I."/>
            <person name="Horton D.L."/>
            <person name="Alikhan N.F."/>
            <person name="Baker D."/>
            <person name="Gharbi K."/>
            <person name="Hall N."/>
            <person name="Watson M."/>
            <person name="Adriaenssens E.M."/>
            <person name="Foster-Nyarko E."/>
            <person name="Jarju S."/>
            <person name="Secka A."/>
            <person name="Antonio M."/>
            <person name="Oren A."/>
            <person name="Chaudhuri R.R."/>
            <person name="La Ragione R."/>
            <person name="Hildebrand F."/>
            <person name="Pallen M.J."/>
        </authorList>
    </citation>
    <scope>NUCLEOTIDE SEQUENCE</scope>
    <source>
        <strain evidence="13">21143</strain>
    </source>
</reference>
<comment type="caution">
    <text evidence="13">The sequence shown here is derived from an EMBL/GenBank/DDBJ whole genome shotgun (WGS) entry which is preliminary data.</text>
</comment>
<dbReference type="InterPro" id="IPR017438">
    <property type="entry name" value="ATP-NAD_kinase_N"/>
</dbReference>
<keyword evidence="4" id="KW-0479">Metal-binding</keyword>
<organism evidence="13 14">
    <name type="scientific">Candidatus Caccoplasma intestinavium</name>
    <dbReference type="NCBI Taxonomy" id="2840716"/>
    <lineage>
        <taxon>Bacteria</taxon>
        <taxon>Pseudomonadati</taxon>
        <taxon>Bacteroidota</taxon>
        <taxon>Bacteroidia</taxon>
        <taxon>Bacteroidales</taxon>
        <taxon>Bacteroidaceae</taxon>
        <taxon>Bacteroidaceae incertae sedis</taxon>
        <taxon>Candidatus Caccoplasma</taxon>
    </lineage>
</organism>
<keyword evidence="7" id="KW-0067">ATP-binding</keyword>
<dbReference type="SMART" id="SM00046">
    <property type="entry name" value="DAGKc"/>
    <property type="match status" value="1"/>
</dbReference>
<reference evidence="13" key="1">
    <citation type="submission" date="2020-10" db="EMBL/GenBank/DDBJ databases">
        <authorList>
            <person name="Gilroy R."/>
        </authorList>
    </citation>
    <scope>NUCLEOTIDE SEQUENCE</scope>
    <source>
        <strain evidence="13">21143</strain>
    </source>
</reference>
<dbReference type="InterPro" id="IPR005218">
    <property type="entry name" value="Diacylglycerol/lipid_kinase"/>
</dbReference>
<dbReference type="GO" id="GO:0016301">
    <property type="term" value="F:kinase activity"/>
    <property type="evidence" value="ECO:0007669"/>
    <property type="project" value="UniProtKB-KW"/>
</dbReference>
<evidence type="ECO:0000256" key="2">
    <source>
        <dbReference type="ARBA" id="ARBA00022516"/>
    </source>
</evidence>
<dbReference type="GO" id="GO:0005886">
    <property type="term" value="C:plasma membrane"/>
    <property type="evidence" value="ECO:0007669"/>
    <property type="project" value="TreeGrafter"/>
</dbReference>
<evidence type="ECO:0000256" key="11">
    <source>
        <dbReference type="ARBA" id="ARBA00023264"/>
    </source>
</evidence>
<dbReference type="GO" id="GO:0005524">
    <property type="term" value="F:ATP binding"/>
    <property type="evidence" value="ECO:0007669"/>
    <property type="project" value="UniProtKB-KW"/>
</dbReference>
<dbReference type="InterPro" id="IPR016064">
    <property type="entry name" value="NAD/diacylglycerol_kinase_sf"/>
</dbReference>
<dbReference type="GO" id="GO:0008654">
    <property type="term" value="P:phospholipid biosynthetic process"/>
    <property type="evidence" value="ECO:0007669"/>
    <property type="project" value="UniProtKB-KW"/>
</dbReference>
<keyword evidence="5" id="KW-0547">Nucleotide-binding</keyword>
<sequence>MERKKILFIVNPISGTHSKENVPDWVQNTLDKNIFVPEIVFTRYGGHAAELTREAVKERYDFVISVGGDGTCNEIARSLVHTDTALGIVPVGSGNGLARHLGIPLNPIRALRILNDAIVDNIDYCKANDKTFFCTCGMGFDAWVSKKFAEDRHRGKMTYIKKAIEEYLTYKNEVYRIETSDGVIQEKAFIVACGNASQYGNNAYITPRASLHDGKIDVTIMFPVSPIDVLPVAVQLFTKWISVSSNVKIFETPALTITREREGVMHLDGEPVEMSKRVDITCVKGGLKVLVPRTEQHKSLIAPIQSLVFDVVDTIKHELDI</sequence>
<keyword evidence="11" id="KW-1208">Phospholipid metabolism</keyword>
<dbReference type="Gene3D" id="2.60.200.40">
    <property type="match status" value="1"/>
</dbReference>
<dbReference type="EMBL" id="DVKT01000002">
    <property type="protein sequence ID" value="HIT38481.1"/>
    <property type="molecule type" value="Genomic_DNA"/>
</dbReference>
<dbReference type="PANTHER" id="PTHR12358">
    <property type="entry name" value="SPHINGOSINE KINASE"/>
    <property type="match status" value="1"/>
</dbReference>
<evidence type="ECO:0000256" key="3">
    <source>
        <dbReference type="ARBA" id="ARBA00022679"/>
    </source>
</evidence>
<keyword evidence="10" id="KW-0594">Phospholipid biosynthesis</keyword>
<gene>
    <name evidence="13" type="ORF">IAD06_00350</name>
</gene>
<dbReference type="InterPro" id="IPR001206">
    <property type="entry name" value="Diacylglycerol_kinase_cat_dom"/>
</dbReference>
<evidence type="ECO:0000256" key="1">
    <source>
        <dbReference type="ARBA" id="ARBA00001946"/>
    </source>
</evidence>
<comment type="cofactor">
    <cofactor evidence="1">
        <name>Mg(2+)</name>
        <dbReference type="ChEBI" id="CHEBI:18420"/>
    </cofactor>
</comment>
<dbReference type="Pfam" id="PF00781">
    <property type="entry name" value="DAGK_cat"/>
    <property type="match status" value="1"/>
</dbReference>
<evidence type="ECO:0000256" key="4">
    <source>
        <dbReference type="ARBA" id="ARBA00022723"/>
    </source>
</evidence>
<name>A0A9D1GCT3_9BACT</name>
<dbReference type="GO" id="GO:0046872">
    <property type="term" value="F:metal ion binding"/>
    <property type="evidence" value="ECO:0007669"/>
    <property type="project" value="UniProtKB-KW"/>
</dbReference>
<feature type="domain" description="DAGKc" evidence="12">
    <location>
        <begin position="1"/>
        <end position="131"/>
    </location>
</feature>
<dbReference type="Gene3D" id="3.40.50.10330">
    <property type="entry name" value="Probable inorganic polyphosphate/atp-NAD kinase, domain 1"/>
    <property type="match status" value="1"/>
</dbReference>
<dbReference type="InterPro" id="IPR050187">
    <property type="entry name" value="Lipid_Phosphate_FormReg"/>
</dbReference>
<evidence type="ECO:0000259" key="12">
    <source>
        <dbReference type="PROSITE" id="PS50146"/>
    </source>
</evidence>
<evidence type="ECO:0000313" key="14">
    <source>
        <dbReference type="Proteomes" id="UP000886722"/>
    </source>
</evidence>
<evidence type="ECO:0000256" key="6">
    <source>
        <dbReference type="ARBA" id="ARBA00022777"/>
    </source>
</evidence>
<evidence type="ECO:0000256" key="7">
    <source>
        <dbReference type="ARBA" id="ARBA00022840"/>
    </source>
</evidence>
<dbReference type="AlphaFoldDB" id="A0A9D1GCT3"/>
<evidence type="ECO:0000313" key="13">
    <source>
        <dbReference type="EMBL" id="HIT38481.1"/>
    </source>
</evidence>
<evidence type="ECO:0000256" key="5">
    <source>
        <dbReference type="ARBA" id="ARBA00022741"/>
    </source>
</evidence>
<dbReference type="PROSITE" id="PS50146">
    <property type="entry name" value="DAGK"/>
    <property type="match status" value="1"/>
</dbReference>
<evidence type="ECO:0000256" key="9">
    <source>
        <dbReference type="ARBA" id="ARBA00023098"/>
    </source>
</evidence>
<keyword evidence="2" id="KW-0444">Lipid biosynthesis</keyword>